<dbReference type="Gene3D" id="3.40.50.1820">
    <property type="entry name" value="alpha/beta hydrolase"/>
    <property type="match status" value="1"/>
</dbReference>
<reference evidence="2" key="1">
    <citation type="submission" date="2022-01" db="EMBL/GenBank/DDBJ databases">
        <title>Whole genome-based taxonomy of the Shewanellaceae.</title>
        <authorList>
            <person name="Martin-Rodriguez A.J."/>
        </authorList>
    </citation>
    <scope>NUCLEOTIDE SEQUENCE</scope>
    <source>
        <strain evidence="2">KCTC 23973</strain>
    </source>
</reference>
<comment type="caution">
    <text evidence="2">The sequence shown here is derived from an EMBL/GenBank/DDBJ whole genome shotgun (WGS) entry which is preliminary data.</text>
</comment>
<organism evidence="2 3">
    <name type="scientific">Shewanella pneumatophori</name>
    <dbReference type="NCBI Taxonomy" id="314092"/>
    <lineage>
        <taxon>Bacteria</taxon>
        <taxon>Pseudomonadati</taxon>
        <taxon>Pseudomonadota</taxon>
        <taxon>Gammaproteobacteria</taxon>
        <taxon>Alteromonadales</taxon>
        <taxon>Shewanellaceae</taxon>
        <taxon>Shewanella</taxon>
    </lineage>
</organism>
<proteinExistence type="predicted"/>
<dbReference type="Proteomes" id="UP001139293">
    <property type="component" value="Unassembled WGS sequence"/>
</dbReference>
<dbReference type="InterPro" id="IPR002925">
    <property type="entry name" value="Dienelactn_hydro"/>
</dbReference>
<sequence length="184" mass="21047">MKVMIITDIFGVCESSDLLISNINNIDLVHVIDPYAGERNYFANEQQAYRSFIERCGHEDYYLLAEALFHQLEPDLIIGFSAGANVAWRLSGELKAKNKLFRCFYPTRIHQYLAAKPIAKMEVIFPQQEPGFNVNEVEAIISNFDNLELQVTPYQHGFMNKSSQAYDQQGFQFGVDVIAKAIKR</sequence>
<dbReference type="SUPFAM" id="SSF53474">
    <property type="entry name" value="alpha/beta-Hydrolases"/>
    <property type="match status" value="1"/>
</dbReference>
<dbReference type="EMBL" id="JAKILB010000001">
    <property type="protein sequence ID" value="MCL1137511.1"/>
    <property type="molecule type" value="Genomic_DNA"/>
</dbReference>
<gene>
    <name evidence="2" type="ORF">L2740_02955</name>
</gene>
<name>A0A9X1ZK86_9GAMM</name>
<accession>A0A9X1ZK86</accession>
<evidence type="ECO:0000259" key="1">
    <source>
        <dbReference type="Pfam" id="PF01738"/>
    </source>
</evidence>
<dbReference type="RefSeq" id="WP_248948561.1">
    <property type="nucleotide sequence ID" value="NZ_JAKILB010000001.1"/>
</dbReference>
<keyword evidence="3" id="KW-1185">Reference proteome</keyword>
<feature type="domain" description="Dienelactone hydrolase" evidence="1">
    <location>
        <begin position="3"/>
        <end position="169"/>
    </location>
</feature>
<dbReference type="Pfam" id="PF01738">
    <property type="entry name" value="DLH"/>
    <property type="match status" value="1"/>
</dbReference>
<evidence type="ECO:0000313" key="3">
    <source>
        <dbReference type="Proteomes" id="UP001139293"/>
    </source>
</evidence>
<keyword evidence="2" id="KW-0378">Hydrolase</keyword>
<dbReference type="AlphaFoldDB" id="A0A9X1ZK86"/>
<protein>
    <submittedName>
        <fullName evidence="2">Dienelactone hydrolase family protein</fullName>
    </submittedName>
</protein>
<evidence type="ECO:0000313" key="2">
    <source>
        <dbReference type="EMBL" id="MCL1137511.1"/>
    </source>
</evidence>
<dbReference type="GO" id="GO:0016787">
    <property type="term" value="F:hydrolase activity"/>
    <property type="evidence" value="ECO:0007669"/>
    <property type="project" value="UniProtKB-KW"/>
</dbReference>
<dbReference type="InterPro" id="IPR029058">
    <property type="entry name" value="AB_hydrolase_fold"/>
</dbReference>